<gene>
    <name evidence="1" type="ORF">FS935_23055</name>
</gene>
<dbReference type="RefSeq" id="WP_158638701.1">
    <property type="nucleotide sequence ID" value="NZ_VOQF01000049.1"/>
</dbReference>
<proteinExistence type="predicted"/>
<comment type="caution">
    <text evidence="1">The sequence shown here is derived from an EMBL/GenBank/DDBJ whole genome shotgun (WGS) entry which is preliminary data.</text>
</comment>
<dbReference type="Proteomes" id="UP000321363">
    <property type="component" value="Unassembled WGS sequence"/>
</dbReference>
<reference evidence="1 2" key="1">
    <citation type="journal article" date="2005" name="Int. J. Syst. Evol. Microbiol.">
        <title>Bacillus litoralis sp. nov., isolated from a tidal flat of the Yellow Sea in Korea.</title>
        <authorList>
            <person name="Yoon J.H."/>
            <person name="Oh T.K."/>
        </authorList>
    </citation>
    <scope>NUCLEOTIDE SEQUENCE [LARGE SCALE GENOMIC DNA]</scope>
    <source>
        <strain evidence="1 2">SW-211</strain>
    </source>
</reference>
<sequence length="270" mass="31930">MLRAMILLSCPFFGVFITYSMSRKMYSKNDLPDWLLRRVQFDDFVLKSPDIEEETDIIPFNDALILNDNKTKRKILIDLLKGEFLKNVDALELALQSDDSETSHYAATAVQQVKSDLMKTMRQLEEQLLFDEGDVQSLEAYRDILKHYIRIEFLDKQTRKKYTYLYYQTLDQLINISPTSDERNFIEKIESAINLNEHRVALETAKQFLEVFPEKEDAYFSALNVHYSMRNSSEFKQVMNKLRSSDIKLSPDKLNQLRFWLQGDEYEQQL</sequence>
<keyword evidence="2" id="KW-1185">Reference proteome</keyword>
<dbReference type="EMBL" id="VOQF01000049">
    <property type="protein sequence ID" value="TXC76140.1"/>
    <property type="molecule type" value="Genomic_DNA"/>
</dbReference>
<evidence type="ECO:0000313" key="1">
    <source>
        <dbReference type="EMBL" id="TXC76140.1"/>
    </source>
</evidence>
<dbReference type="AlphaFoldDB" id="A0A5C6UU52"/>
<accession>A0A5C6UU52</accession>
<name>A0A5C6UU52_9BACI</name>
<evidence type="ECO:0000313" key="2">
    <source>
        <dbReference type="Proteomes" id="UP000321363"/>
    </source>
</evidence>
<dbReference type="OrthoDB" id="1933450at2"/>
<organism evidence="1 2">
    <name type="scientific">Metabacillus litoralis</name>
    <dbReference type="NCBI Taxonomy" id="152268"/>
    <lineage>
        <taxon>Bacteria</taxon>
        <taxon>Bacillati</taxon>
        <taxon>Bacillota</taxon>
        <taxon>Bacilli</taxon>
        <taxon>Bacillales</taxon>
        <taxon>Bacillaceae</taxon>
        <taxon>Metabacillus</taxon>
    </lineage>
</organism>
<evidence type="ECO:0008006" key="3">
    <source>
        <dbReference type="Google" id="ProtNLM"/>
    </source>
</evidence>
<protein>
    <recommendedName>
        <fullName evidence="3">Tetratricopeptide repeat protein</fullName>
    </recommendedName>
</protein>